<evidence type="ECO:0000313" key="2">
    <source>
        <dbReference type="EMBL" id="JAD93972.1"/>
    </source>
</evidence>
<accession>A0A0A9ED54</accession>
<dbReference type="AlphaFoldDB" id="A0A0A9ED54"/>
<organism evidence="2">
    <name type="scientific">Arundo donax</name>
    <name type="common">Giant reed</name>
    <name type="synonym">Donax arundinaceus</name>
    <dbReference type="NCBI Taxonomy" id="35708"/>
    <lineage>
        <taxon>Eukaryota</taxon>
        <taxon>Viridiplantae</taxon>
        <taxon>Streptophyta</taxon>
        <taxon>Embryophyta</taxon>
        <taxon>Tracheophyta</taxon>
        <taxon>Spermatophyta</taxon>
        <taxon>Magnoliopsida</taxon>
        <taxon>Liliopsida</taxon>
        <taxon>Poales</taxon>
        <taxon>Poaceae</taxon>
        <taxon>PACMAD clade</taxon>
        <taxon>Arundinoideae</taxon>
        <taxon>Arundineae</taxon>
        <taxon>Arundo</taxon>
    </lineage>
</organism>
<evidence type="ECO:0000256" key="1">
    <source>
        <dbReference type="SAM" id="MobiDB-lite"/>
    </source>
</evidence>
<sequence length="112" mass="12558">MCLRKDQFVSCPKKLEETFRAHPQPANPREKAKQLPTKSQAQSRTSQPAKNKKKNQRSRGVATSQSQLFHKSTVTGPNIRRTPRKRKGAQECRKGVEMVGSSKKSGEVTSQP</sequence>
<proteinExistence type="predicted"/>
<dbReference type="EMBL" id="GBRH01203923">
    <property type="protein sequence ID" value="JAD93972.1"/>
    <property type="molecule type" value="Transcribed_RNA"/>
</dbReference>
<feature type="compositionally biased region" description="Polar residues" evidence="1">
    <location>
        <begin position="61"/>
        <end position="76"/>
    </location>
</feature>
<reference evidence="2" key="1">
    <citation type="submission" date="2014-09" db="EMBL/GenBank/DDBJ databases">
        <authorList>
            <person name="Magalhaes I.L.F."/>
            <person name="Oliveira U."/>
            <person name="Santos F.R."/>
            <person name="Vidigal T.H.D.A."/>
            <person name="Brescovit A.D."/>
            <person name="Santos A.J."/>
        </authorList>
    </citation>
    <scope>NUCLEOTIDE SEQUENCE</scope>
    <source>
        <tissue evidence="2">Shoot tissue taken approximately 20 cm above the soil surface</tissue>
    </source>
</reference>
<reference evidence="2" key="2">
    <citation type="journal article" date="2015" name="Data Brief">
        <title>Shoot transcriptome of the giant reed, Arundo donax.</title>
        <authorList>
            <person name="Barrero R.A."/>
            <person name="Guerrero F.D."/>
            <person name="Moolhuijzen P."/>
            <person name="Goolsby J.A."/>
            <person name="Tidwell J."/>
            <person name="Bellgard S.E."/>
            <person name="Bellgard M.I."/>
        </authorList>
    </citation>
    <scope>NUCLEOTIDE SEQUENCE</scope>
    <source>
        <tissue evidence="2">Shoot tissue taken approximately 20 cm above the soil surface</tissue>
    </source>
</reference>
<feature type="compositionally biased region" description="Basic and acidic residues" evidence="1">
    <location>
        <begin position="1"/>
        <end position="20"/>
    </location>
</feature>
<name>A0A0A9ED54_ARUDO</name>
<feature type="region of interest" description="Disordered" evidence="1">
    <location>
        <begin position="1"/>
        <end position="112"/>
    </location>
</feature>
<feature type="compositionally biased region" description="Polar residues" evidence="1">
    <location>
        <begin position="36"/>
        <end position="49"/>
    </location>
</feature>
<protein>
    <submittedName>
        <fullName evidence="2">Uncharacterized protein</fullName>
    </submittedName>
</protein>